<feature type="region of interest" description="Disordered" evidence="5">
    <location>
        <begin position="173"/>
        <end position="207"/>
    </location>
</feature>
<dbReference type="GO" id="GO:0004190">
    <property type="term" value="F:aspartic-type endopeptidase activity"/>
    <property type="evidence" value="ECO:0007669"/>
    <property type="project" value="UniProtKB-KW"/>
</dbReference>
<name>A0A1H9TN10_9MICO</name>
<keyword evidence="2 6" id="KW-0645">Protease</keyword>
<organism evidence="6 7">
    <name type="scientific">Pedococcus cremeus</name>
    <dbReference type="NCBI Taxonomy" id="587636"/>
    <lineage>
        <taxon>Bacteria</taxon>
        <taxon>Bacillati</taxon>
        <taxon>Actinomycetota</taxon>
        <taxon>Actinomycetes</taxon>
        <taxon>Micrococcales</taxon>
        <taxon>Intrasporangiaceae</taxon>
        <taxon>Pedococcus</taxon>
    </lineage>
</organism>
<feature type="compositionally biased region" description="Basic and acidic residues" evidence="5">
    <location>
        <begin position="178"/>
        <end position="191"/>
    </location>
</feature>
<dbReference type="Pfam" id="PF01750">
    <property type="entry name" value="HycI"/>
    <property type="match status" value="1"/>
</dbReference>
<dbReference type="InterPro" id="IPR023430">
    <property type="entry name" value="Pept_HybD-like_dom_sf"/>
</dbReference>
<keyword evidence="4" id="KW-0378">Hydrolase</keyword>
<evidence type="ECO:0000313" key="7">
    <source>
        <dbReference type="Proteomes" id="UP000199019"/>
    </source>
</evidence>
<dbReference type="GO" id="GO:0008047">
    <property type="term" value="F:enzyme activator activity"/>
    <property type="evidence" value="ECO:0007669"/>
    <property type="project" value="InterPro"/>
</dbReference>
<dbReference type="CDD" id="cd00518">
    <property type="entry name" value="H2MP"/>
    <property type="match status" value="1"/>
</dbReference>
<dbReference type="RefSeq" id="WP_091757076.1">
    <property type="nucleotide sequence ID" value="NZ_FOHB01000002.1"/>
</dbReference>
<evidence type="ECO:0000256" key="2">
    <source>
        <dbReference type="ARBA" id="ARBA00022670"/>
    </source>
</evidence>
<dbReference type="EMBL" id="FOHB01000002">
    <property type="protein sequence ID" value="SER98003.1"/>
    <property type="molecule type" value="Genomic_DNA"/>
</dbReference>
<dbReference type="OrthoDB" id="164170at2"/>
<dbReference type="PANTHER" id="PTHR30302">
    <property type="entry name" value="HYDROGENASE 1 MATURATION PROTEASE"/>
    <property type="match status" value="1"/>
</dbReference>
<evidence type="ECO:0000256" key="5">
    <source>
        <dbReference type="SAM" id="MobiDB-lite"/>
    </source>
</evidence>
<dbReference type="STRING" id="587636.SAMN05216199_1664"/>
<dbReference type="AlphaFoldDB" id="A0A1H9TN10"/>
<evidence type="ECO:0000313" key="6">
    <source>
        <dbReference type="EMBL" id="SER98003.1"/>
    </source>
</evidence>
<protein>
    <submittedName>
        <fullName evidence="6">Hydrogenase maturation protease</fullName>
    </submittedName>
</protein>
<dbReference type="GO" id="GO:0016485">
    <property type="term" value="P:protein processing"/>
    <property type="evidence" value="ECO:0007669"/>
    <property type="project" value="TreeGrafter"/>
</dbReference>
<comment type="similarity">
    <text evidence="1">Belongs to the peptidase A31 family.</text>
</comment>
<evidence type="ECO:0000256" key="4">
    <source>
        <dbReference type="ARBA" id="ARBA00022801"/>
    </source>
</evidence>
<proteinExistence type="inferred from homology"/>
<dbReference type="NCBIfam" id="TIGR00072">
    <property type="entry name" value="hydrog_prot"/>
    <property type="match status" value="1"/>
</dbReference>
<feature type="region of interest" description="Disordered" evidence="5">
    <location>
        <begin position="1"/>
        <end position="21"/>
    </location>
</feature>
<keyword evidence="7" id="KW-1185">Reference proteome</keyword>
<dbReference type="PANTHER" id="PTHR30302:SF1">
    <property type="entry name" value="HYDROGENASE 2 MATURATION PROTEASE"/>
    <property type="match status" value="1"/>
</dbReference>
<dbReference type="SUPFAM" id="SSF53163">
    <property type="entry name" value="HybD-like"/>
    <property type="match status" value="1"/>
</dbReference>
<evidence type="ECO:0000256" key="3">
    <source>
        <dbReference type="ARBA" id="ARBA00022750"/>
    </source>
</evidence>
<gene>
    <name evidence="6" type="ORF">SAMN05216199_1664</name>
</gene>
<dbReference type="InterPro" id="IPR000671">
    <property type="entry name" value="Peptidase_A31"/>
</dbReference>
<evidence type="ECO:0000256" key="1">
    <source>
        <dbReference type="ARBA" id="ARBA00006814"/>
    </source>
</evidence>
<accession>A0A1H9TN10</accession>
<dbReference type="Gene3D" id="3.40.50.1450">
    <property type="entry name" value="HybD-like"/>
    <property type="match status" value="1"/>
</dbReference>
<sequence length="207" mass="21036">MTSTRGVPTGPAASRPLVVGLGSPDRGDDAVGVVVARAVATRHLPDVDVVAHEDPTDLVELWSGRELVVVVDAVRSGAEPGTLVVIETGAGGERLPESAWGRTGRGGTHAFGLAAAVELARALHRLPGRVVLVGVEAASFDHGAPLSPAVGAAVHTALDAVLRVVVRGTAGLGTVGHGQHDEHDKHDEHDNGPTPRRSREGAAGVPG</sequence>
<reference evidence="7" key="1">
    <citation type="submission" date="2016-10" db="EMBL/GenBank/DDBJ databases">
        <authorList>
            <person name="Varghese N."/>
            <person name="Submissions S."/>
        </authorList>
    </citation>
    <scope>NUCLEOTIDE SEQUENCE [LARGE SCALE GENOMIC DNA]</scope>
    <source>
        <strain evidence="7">CGMCC 1.6963</strain>
    </source>
</reference>
<dbReference type="Proteomes" id="UP000199019">
    <property type="component" value="Unassembled WGS sequence"/>
</dbReference>
<keyword evidence="3" id="KW-0064">Aspartyl protease</keyword>